<evidence type="ECO:0000259" key="4">
    <source>
        <dbReference type="Pfam" id="PF15915"/>
    </source>
</evidence>
<evidence type="ECO:0000313" key="6">
    <source>
        <dbReference type="Proteomes" id="UP000075321"/>
    </source>
</evidence>
<reference evidence="5 6" key="1">
    <citation type="submission" date="2016-02" db="EMBL/GenBank/DDBJ databases">
        <title>Genome sequence of Halalkalicoccus paucihalophilus DSM 24557.</title>
        <authorList>
            <person name="Poehlein A."/>
            <person name="Daniel R."/>
        </authorList>
    </citation>
    <scope>NUCLEOTIDE SEQUENCE [LARGE SCALE GENOMIC DNA]</scope>
    <source>
        <strain evidence="5 6">DSM 24557</strain>
    </source>
</reference>
<gene>
    <name evidence="5" type="ORF">HAPAU_40670</name>
</gene>
<dbReference type="InterPro" id="IPR007050">
    <property type="entry name" value="HTH_bacterioopsin"/>
</dbReference>
<keyword evidence="6" id="KW-1185">Reference proteome</keyword>
<feature type="domain" description="HTH bat-type" evidence="3">
    <location>
        <begin position="156"/>
        <end position="206"/>
    </location>
</feature>
<accession>A0A151A8G0</accession>
<protein>
    <submittedName>
        <fullName evidence="5">HTH DNA binding domain protein</fullName>
    </submittedName>
</protein>
<dbReference type="PANTHER" id="PTHR34236:SF1">
    <property type="entry name" value="DIMETHYL SULFOXIDE REDUCTASE TRANSCRIPTIONAL ACTIVATOR"/>
    <property type="match status" value="1"/>
</dbReference>
<keyword evidence="2" id="KW-0804">Transcription</keyword>
<sequence length="221" mass="24786">MSVIAELSVPGEDFGLGQALEVVSGIAIELESMVPMGETAIPFFWVHNSHRDTFTANLTDQDVVNEISEIDTLENKTLYALEWNGETDQLFQAIQQQGAQVLSATGTPREWEFELRFPSHESLSDFQRYCNQAQIALDVARIYNPTRPDSGPWFGLTPVQRETLLLAIERGYYEIPRQCTTLELAEELGVSDQAITERLRRAIVTLASNTVQFSSAQTPEM</sequence>
<name>A0A151A8G0_9EURY</name>
<proteinExistence type="predicted"/>
<dbReference type="RefSeq" id="WP_066385722.1">
    <property type="nucleotide sequence ID" value="NZ_LTAZ01000017.1"/>
</dbReference>
<dbReference type="PANTHER" id="PTHR34236">
    <property type="entry name" value="DIMETHYL SULFOXIDE REDUCTASE TRANSCRIPTIONAL ACTIVATOR"/>
    <property type="match status" value="1"/>
</dbReference>
<feature type="domain" description="Bacterioopsin transcriptional activator GAF and HTH associated" evidence="4">
    <location>
        <begin position="11"/>
        <end position="149"/>
    </location>
</feature>
<dbReference type="Pfam" id="PF04967">
    <property type="entry name" value="HTH_10"/>
    <property type="match status" value="1"/>
</dbReference>
<dbReference type="Pfam" id="PF15915">
    <property type="entry name" value="BAT"/>
    <property type="match status" value="1"/>
</dbReference>
<dbReference type="Proteomes" id="UP000075321">
    <property type="component" value="Unassembled WGS sequence"/>
</dbReference>
<evidence type="ECO:0000313" key="5">
    <source>
        <dbReference type="EMBL" id="KYH23988.1"/>
    </source>
</evidence>
<dbReference type="OrthoDB" id="156233at2157"/>
<evidence type="ECO:0000259" key="3">
    <source>
        <dbReference type="Pfam" id="PF04967"/>
    </source>
</evidence>
<dbReference type="InterPro" id="IPR031803">
    <property type="entry name" value="BAT_GAF/HTH-assoc"/>
</dbReference>
<evidence type="ECO:0000256" key="2">
    <source>
        <dbReference type="ARBA" id="ARBA00023163"/>
    </source>
</evidence>
<dbReference type="PATRIC" id="fig|1008153.3.peg.4359"/>
<dbReference type="EMBL" id="LTAZ01000017">
    <property type="protein sequence ID" value="KYH23988.1"/>
    <property type="molecule type" value="Genomic_DNA"/>
</dbReference>
<keyword evidence="1" id="KW-0805">Transcription regulation</keyword>
<dbReference type="AlphaFoldDB" id="A0A151A8G0"/>
<evidence type="ECO:0000256" key="1">
    <source>
        <dbReference type="ARBA" id="ARBA00023015"/>
    </source>
</evidence>
<organism evidence="5 6">
    <name type="scientific">Halalkalicoccus paucihalophilus</name>
    <dbReference type="NCBI Taxonomy" id="1008153"/>
    <lineage>
        <taxon>Archaea</taxon>
        <taxon>Methanobacteriati</taxon>
        <taxon>Methanobacteriota</taxon>
        <taxon>Stenosarchaea group</taxon>
        <taxon>Halobacteria</taxon>
        <taxon>Halobacteriales</taxon>
        <taxon>Halococcaceae</taxon>
        <taxon>Halalkalicoccus</taxon>
    </lineage>
</organism>
<comment type="caution">
    <text evidence="5">The sequence shown here is derived from an EMBL/GenBank/DDBJ whole genome shotgun (WGS) entry which is preliminary data.</text>
</comment>